<dbReference type="Pfam" id="PF10882">
    <property type="entry name" value="bPH_5"/>
    <property type="match status" value="1"/>
</dbReference>
<evidence type="ECO:0000313" key="4">
    <source>
        <dbReference type="Proteomes" id="UP001193081"/>
    </source>
</evidence>
<evidence type="ECO:0000313" key="3">
    <source>
        <dbReference type="EMBL" id="MBP1467418.1"/>
    </source>
</evidence>
<keyword evidence="1" id="KW-0812">Transmembrane</keyword>
<keyword evidence="1" id="KW-0472">Membrane</keyword>
<feature type="transmembrane region" description="Helical" evidence="1">
    <location>
        <begin position="207"/>
        <end position="229"/>
    </location>
</feature>
<feature type="domain" description="Bacterial Pleckstrin homology" evidence="2">
    <location>
        <begin position="79"/>
        <end position="175"/>
    </location>
</feature>
<comment type="caution">
    <text evidence="3">The sequence shown here is derived from an EMBL/GenBank/DDBJ whole genome shotgun (WGS) entry which is preliminary data.</text>
</comment>
<dbReference type="RefSeq" id="WP_135479613.1">
    <property type="nucleotide sequence ID" value="NZ_SIJK02000033.1"/>
</dbReference>
<accession>A0ABS4DDA2</accession>
<evidence type="ECO:0000259" key="2">
    <source>
        <dbReference type="Pfam" id="PF10882"/>
    </source>
</evidence>
<proteinExistence type="predicted"/>
<keyword evidence="4" id="KW-1185">Reference proteome</keyword>
<reference evidence="3 4" key="1">
    <citation type="submission" date="2021-03" db="EMBL/GenBank/DDBJ databases">
        <authorList>
            <person name="Grouzdev D.S."/>
        </authorList>
    </citation>
    <scope>NUCLEOTIDE SEQUENCE [LARGE SCALE GENOMIC DNA]</scope>
    <source>
        <strain evidence="3 4">M50-1</strain>
    </source>
</reference>
<organism evidence="3 4">
    <name type="scientific">Candidatus Chloroploca mongolica</name>
    <dbReference type="NCBI Taxonomy" id="2528176"/>
    <lineage>
        <taxon>Bacteria</taxon>
        <taxon>Bacillati</taxon>
        <taxon>Chloroflexota</taxon>
        <taxon>Chloroflexia</taxon>
        <taxon>Chloroflexales</taxon>
        <taxon>Chloroflexineae</taxon>
        <taxon>Oscillochloridaceae</taxon>
        <taxon>Candidatus Chloroploca</taxon>
    </lineage>
</organism>
<feature type="transmembrane region" description="Helical" evidence="1">
    <location>
        <begin position="12"/>
        <end position="31"/>
    </location>
</feature>
<dbReference type="InterPro" id="IPR027783">
    <property type="entry name" value="Bacterial_PH-related"/>
</dbReference>
<name>A0ABS4DDA2_9CHLR</name>
<dbReference type="EMBL" id="SIJK02000033">
    <property type="protein sequence ID" value="MBP1467418.1"/>
    <property type="molecule type" value="Genomic_DNA"/>
</dbReference>
<keyword evidence="1" id="KW-1133">Transmembrane helix</keyword>
<feature type="transmembrane region" description="Helical" evidence="1">
    <location>
        <begin position="51"/>
        <end position="81"/>
    </location>
</feature>
<protein>
    <recommendedName>
        <fullName evidence="2">Bacterial Pleckstrin homology domain-containing protein</fullName>
    </recommendedName>
</protein>
<sequence>MRRWKPQPSWRLWAASALFMLIAAAAIYTLIPVGRALALPPEAWPITAELFAQGLLGLSLLGLAGSFGYQIVATTTLWYGLDRDGLYIYWLGHRMVVPMQMIERVDSGVTERGAHGHLLQQIGYFYGRGRLANGQAVQRFSTVNPRRALGIQTATEIYIISPRESAAFIQELEQRRRIGPIQQLTPGIEAGPIFFYAFWADTVVQRALMLAVMLHLVLLGTLMALYPSLPALIDMQADPSGQALGSAPRYQILFLPLAGALLGLLNLGLGLALYRRTSVGARLLQLTTVGLQILFLIAAATILL</sequence>
<dbReference type="Proteomes" id="UP001193081">
    <property type="component" value="Unassembled WGS sequence"/>
</dbReference>
<feature type="transmembrane region" description="Helical" evidence="1">
    <location>
        <begin position="283"/>
        <end position="303"/>
    </location>
</feature>
<feature type="transmembrane region" description="Helical" evidence="1">
    <location>
        <begin position="249"/>
        <end position="271"/>
    </location>
</feature>
<gene>
    <name evidence="3" type="ORF">EYB53_017020</name>
</gene>
<evidence type="ECO:0000256" key="1">
    <source>
        <dbReference type="SAM" id="Phobius"/>
    </source>
</evidence>